<name>A0A2G5DRS6_AQUCA</name>
<evidence type="ECO:0000256" key="1">
    <source>
        <dbReference type="SAM" id="Phobius"/>
    </source>
</evidence>
<sequence>MQEELRGFGFEHLVSHCRVQRKEENMMRVLSVLSWFVMFSVFVHTSAGAVDDEHSITTTTSGLSRLDFPPGFVFGAGSSAYQVIHAAIYEYFLSSFLIVFLLPSNTSL</sequence>
<dbReference type="InParanoid" id="A0A2G5DRS6"/>
<evidence type="ECO:0000313" key="2">
    <source>
        <dbReference type="EMBL" id="PIA46225.1"/>
    </source>
</evidence>
<organism evidence="2 3">
    <name type="scientific">Aquilegia coerulea</name>
    <name type="common">Rocky mountain columbine</name>
    <dbReference type="NCBI Taxonomy" id="218851"/>
    <lineage>
        <taxon>Eukaryota</taxon>
        <taxon>Viridiplantae</taxon>
        <taxon>Streptophyta</taxon>
        <taxon>Embryophyta</taxon>
        <taxon>Tracheophyta</taxon>
        <taxon>Spermatophyta</taxon>
        <taxon>Magnoliopsida</taxon>
        <taxon>Ranunculales</taxon>
        <taxon>Ranunculaceae</taxon>
        <taxon>Thalictroideae</taxon>
        <taxon>Aquilegia</taxon>
    </lineage>
</organism>
<gene>
    <name evidence="2" type="ORF">AQUCO_01500028v1</name>
</gene>
<keyword evidence="1" id="KW-0472">Membrane</keyword>
<reference evidence="2 3" key="1">
    <citation type="submission" date="2017-09" db="EMBL/GenBank/DDBJ databases">
        <title>WGS assembly of Aquilegia coerulea Goldsmith.</title>
        <authorList>
            <person name="Hodges S."/>
            <person name="Kramer E."/>
            <person name="Nordborg M."/>
            <person name="Tomkins J."/>
            <person name="Borevitz J."/>
            <person name="Derieg N."/>
            <person name="Yan J."/>
            <person name="Mihaltcheva S."/>
            <person name="Hayes R.D."/>
            <person name="Rokhsar D."/>
        </authorList>
    </citation>
    <scope>NUCLEOTIDE SEQUENCE [LARGE SCALE GENOMIC DNA]</scope>
    <source>
        <strain evidence="3">cv. Goldsmith</strain>
    </source>
</reference>
<feature type="transmembrane region" description="Helical" evidence="1">
    <location>
        <begin position="80"/>
        <end position="102"/>
    </location>
</feature>
<protein>
    <recommendedName>
        <fullName evidence="4">Thioglucosidase</fullName>
    </recommendedName>
</protein>
<dbReference type="AlphaFoldDB" id="A0A2G5DRS6"/>
<keyword evidence="1" id="KW-1133">Transmembrane helix</keyword>
<accession>A0A2G5DRS6</accession>
<keyword evidence="1" id="KW-0812">Transmembrane</keyword>
<proteinExistence type="predicted"/>
<dbReference type="EMBL" id="KZ305032">
    <property type="protein sequence ID" value="PIA46225.1"/>
    <property type="molecule type" value="Genomic_DNA"/>
</dbReference>
<dbReference type="Proteomes" id="UP000230069">
    <property type="component" value="Unassembled WGS sequence"/>
</dbReference>
<dbReference type="OrthoDB" id="65569at2759"/>
<evidence type="ECO:0008006" key="4">
    <source>
        <dbReference type="Google" id="ProtNLM"/>
    </source>
</evidence>
<evidence type="ECO:0000313" key="3">
    <source>
        <dbReference type="Proteomes" id="UP000230069"/>
    </source>
</evidence>
<keyword evidence="3" id="KW-1185">Reference proteome</keyword>
<feature type="transmembrane region" description="Helical" evidence="1">
    <location>
        <begin position="29"/>
        <end position="50"/>
    </location>
</feature>